<evidence type="ECO:0000313" key="3">
    <source>
        <dbReference type="EMBL" id="KAJ8389723.1"/>
    </source>
</evidence>
<keyword evidence="1" id="KW-0175">Coiled coil</keyword>
<feature type="compositionally biased region" description="Low complexity" evidence="2">
    <location>
        <begin position="31"/>
        <end position="43"/>
    </location>
</feature>
<protein>
    <submittedName>
        <fullName evidence="3">Uncharacterized protein</fullName>
    </submittedName>
</protein>
<name>A0AAD7RSU2_9TELE</name>
<reference evidence="3" key="1">
    <citation type="journal article" date="2023" name="Science">
        <title>Genome structures resolve the early diversification of teleost fishes.</title>
        <authorList>
            <person name="Parey E."/>
            <person name="Louis A."/>
            <person name="Montfort J."/>
            <person name="Bouchez O."/>
            <person name="Roques C."/>
            <person name="Iampietro C."/>
            <person name="Lluch J."/>
            <person name="Castinel A."/>
            <person name="Donnadieu C."/>
            <person name="Desvignes T."/>
            <person name="Floi Bucao C."/>
            <person name="Jouanno E."/>
            <person name="Wen M."/>
            <person name="Mejri S."/>
            <person name="Dirks R."/>
            <person name="Jansen H."/>
            <person name="Henkel C."/>
            <person name="Chen W.J."/>
            <person name="Zahm M."/>
            <person name="Cabau C."/>
            <person name="Klopp C."/>
            <person name="Thompson A.W."/>
            <person name="Robinson-Rechavi M."/>
            <person name="Braasch I."/>
            <person name="Lecointre G."/>
            <person name="Bobe J."/>
            <person name="Postlethwait J.H."/>
            <person name="Berthelot C."/>
            <person name="Roest Crollius H."/>
            <person name="Guiguen Y."/>
        </authorList>
    </citation>
    <scope>NUCLEOTIDE SEQUENCE</scope>
    <source>
        <strain evidence="3">NC1722</strain>
    </source>
</reference>
<dbReference type="AlphaFoldDB" id="A0AAD7RSU2"/>
<feature type="coiled-coil region" evidence="1">
    <location>
        <begin position="89"/>
        <end position="144"/>
    </location>
</feature>
<keyword evidence="4" id="KW-1185">Reference proteome</keyword>
<comment type="caution">
    <text evidence="3">The sequence shown here is derived from an EMBL/GenBank/DDBJ whole genome shotgun (WGS) entry which is preliminary data.</text>
</comment>
<proteinExistence type="predicted"/>
<organism evidence="3 4">
    <name type="scientific">Aldrovandia affinis</name>
    <dbReference type="NCBI Taxonomy" id="143900"/>
    <lineage>
        <taxon>Eukaryota</taxon>
        <taxon>Metazoa</taxon>
        <taxon>Chordata</taxon>
        <taxon>Craniata</taxon>
        <taxon>Vertebrata</taxon>
        <taxon>Euteleostomi</taxon>
        <taxon>Actinopterygii</taxon>
        <taxon>Neopterygii</taxon>
        <taxon>Teleostei</taxon>
        <taxon>Notacanthiformes</taxon>
        <taxon>Halosauridae</taxon>
        <taxon>Aldrovandia</taxon>
    </lineage>
</organism>
<evidence type="ECO:0000313" key="4">
    <source>
        <dbReference type="Proteomes" id="UP001221898"/>
    </source>
</evidence>
<feature type="region of interest" description="Disordered" evidence="2">
    <location>
        <begin position="1"/>
        <end position="86"/>
    </location>
</feature>
<gene>
    <name evidence="3" type="ORF">AAFF_G00114290</name>
</gene>
<sequence length="191" mass="22624">MERQRAQTHNMAKAPEDSREQSHYMARAQEQRQNIPRQQQRRGGVVRRKVINDRVGKTTSDIQENRSKEQAATTSKLPGCQRKERGGTLSRLRKELADAQGKLSAYETRLEVNSRGRRDLVKENMDLQKEVYGLRDELRESEDRWVWLERKFRRLKRTSERSHRVGHACYMRLYNLVPRVLEIMGGFMQLE</sequence>
<accession>A0AAD7RSU2</accession>
<dbReference type="Proteomes" id="UP001221898">
    <property type="component" value="Unassembled WGS sequence"/>
</dbReference>
<evidence type="ECO:0000256" key="1">
    <source>
        <dbReference type="SAM" id="Coils"/>
    </source>
</evidence>
<evidence type="ECO:0000256" key="2">
    <source>
        <dbReference type="SAM" id="MobiDB-lite"/>
    </source>
</evidence>
<dbReference type="SUPFAM" id="SSF90257">
    <property type="entry name" value="Myosin rod fragments"/>
    <property type="match status" value="1"/>
</dbReference>
<dbReference type="EMBL" id="JAINUG010000178">
    <property type="protein sequence ID" value="KAJ8389723.1"/>
    <property type="molecule type" value="Genomic_DNA"/>
</dbReference>